<dbReference type="PRINTS" id="PR00320">
    <property type="entry name" value="GPROTEINBRPT"/>
</dbReference>
<evidence type="ECO:0000256" key="3">
    <source>
        <dbReference type="PROSITE-ProRule" id="PRU00221"/>
    </source>
</evidence>
<feature type="repeat" description="WD" evidence="3">
    <location>
        <begin position="1227"/>
        <end position="1249"/>
    </location>
</feature>
<dbReference type="PROSITE" id="PS50294">
    <property type="entry name" value="WD_REPEATS_REGION"/>
    <property type="match status" value="3"/>
</dbReference>
<dbReference type="Gene3D" id="2.130.10.10">
    <property type="entry name" value="YVTN repeat-like/Quinoprotein amine dehydrogenase"/>
    <property type="match status" value="3"/>
</dbReference>
<keyword evidence="1 3" id="KW-0853">WD repeat</keyword>
<feature type="repeat" description="WD" evidence="3">
    <location>
        <begin position="873"/>
        <end position="896"/>
    </location>
</feature>
<dbReference type="RefSeq" id="WP_399622113.1">
    <property type="nucleotide sequence ID" value="NZ_JBITYT010000028.1"/>
</dbReference>
<evidence type="ECO:0000313" key="4">
    <source>
        <dbReference type="EMBL" id="MFI9124052.1"/>
    </source>
</evidence>
<evidence type="ECO:0000313" key="5">
    <source>
        <dbReference type="Proteomes" id="UP001614391"/>
    </source>
</evidence>
<dbReference type="PROSITE" id="PS50082">
    <property type="entry name" value="WD_REPEATS_2"/>
    <property type="match status" value="10"/>
</dbReference>
<evidence type="ECO:0000256" key="1">
    <source>
        <dbReference type="ARBA" id="ARBA00022574"/>
    </source>
</evidence>
<feature type="repeat" description="WD" evidence="3">
    <location>
        <begin position="806"/>
        <end position="850"/>
    </location>
</feature>
<organism evidence="4 5">
    <name type="scientific">Streptomyces bikiniensis</name>
    <dbReference type="NCBI Taxonomy" id="1896"/>
    <lineage>
        <taxon>Bacteria</taxon>
        <taxon>Bacillati</taxon>
        <taxon>Actinomycetota</taxon>
        <taxon>Actinomycetes</taxon>
        <taxon>Kitasatosporales</taxon>
        <taxon>Streptomycetaceae</taxon>
        <taxon>Streptomyces</taxon>
    </lineage>
</organism>
<dbReference type="PANTHER" id="PTHR19848:SF8">
    <property type="entry name" value="F-BOX AND WD REPEAT DOMAIN CONTAINING 7"/>
    <property type="match status" value="1"/>
</dbReference>
<dbReference type="EMBL" id="JBITYT010000028">
    <property type="protein sequence ID" value="MFI9124052.1"/>
    <property type="molecule type" value="Genomic_DNA"/>
</dbReference>
<dbReference type="InterPro" id="IPR027417">
    <property type="entry name" value="P-loop_NTPase"/>
</dbReference>
<dbReference type="InterPro" id="IPR020472">
    <property type="entry name" value="WD40_PAC1"/>
</dbReference>
<name>A0ABW8D2J4_STRBI</name>
<dbReference type="InterPro" id="IPR015943">
    <property type="entry name" value="WD40/YVTN_repeat-like_dom_sf"/>
</dbReference>
<dbReference type="PROSITE" id="PS00678">
    <property type="entry name" value="WD_REPEATS_1"/>
    <property type="match status" value="1"/>
</dbReference>
<evidence type="ECO:0008006" key="6">
    <source>
        <dbReference type="Google" id="ProtNLM"/>
    </source>
</evidence>
<dbReference type="CDD" id="cd00200">
    <property type="entry name" value="WD40"/>
    <property type="match status" value="2"/>
</dbReference>
<feature type="repeat" description="WD" evidence="3">
    <location>
        <begin position="1272"/>
        <end position="1295"/>
    </location>
</feature>
<keyword evidence="2" id="KW-0677">Repeat</keyword>
<dbReference type="SMART" id="SM00320">
    <property type="entry name" value="WD40"/>
    <property type="match status" value="12"/>
</dbReference>
<dbReference type="InterPro" id="IPR001680">
    <property type="entry name" value="WD40_rpt"/>
</dbReference>
<dbReference type="InterPro" id="IPR019775">
    <property type="entry name" value="WD40_repeat_CS"/>
</dbReference>
<dbReference type="PANTHER" id="PTHR19848">
    <property type="entry name" value="WD40 REPEAT PROTEIN"/>
    <property type="match status" value="1"/>
</dbReference>
<feature type="repeat" description="WD" evidence="3">
    <location>
        <begin position="898"/>
        <end position="942"/>
    </location>
</feature>
<keyword evidence="5" id="KW-1185">Reference proteome</keyword>
<sequence length="1425" mass="152064">MTETRPMVNVSDSGNASGSLQFFPVDIGVYVHHDQLETEPEVAAVAALLEPFGARVDPWAVPAEKRDVGAVKQRLEEWSASHVTGDTVLYWVGHGWSNGGPTTLLAHALSPAELTQNGIGPEDLLQSLKARQCQVDAGWAIVIIDACSSSDFVDRMQSKALDDKEARDYLLIATAAEGSTVLGAFRRVLNTVLTSTFRTEDTIDFYDLARELQRNLSGCSVHLRPGDGGAALRRAVPTLAGRMQASLDTVTDIEKVLDNLTDDERLHFIPKASGAELGEQNWYFEGREDERRRILAWLDSAEGGMLVVTGAAGAGKSALLGHIVVHSRRELADILIEHQKLGPLPEGSVPPYDVFDSVLHLTGATPRTVVQRIADSAGLGTPPDAAIGEQCAWLVERFRTVGRGADEQLSRADADVRFTLLADALDEAHLPLLIAERILSPLADLDGVRVVVGTRRSTVEGPDLPAFDDADLMEALGTDRNSNRETLSVARDPAAMRQYIRNRLHAARARLGVEPSQIDRTAEALSDLDQEFLYGRLAVHEIISTPELAADPTPLLAYDHRQLFARAVERLSEKIPCNRLLLEALALAQGRGLPIADGVWAGIATALADSPDIAVTDDDITELTDTAAPYLMLDTESGQSVYRLAHRTFSEHFTQTVPFSVHDDRHRRITEYLAEPPSPVLDQRPNPYVVNHLPTHAGLAGPDGWQVLADHPQLLDRLSPSAVVASVMLRALGRFELPPAVAGVLFAWEQLATAESGDRRGLRELASLRCTQETVVQRFGRRTSDSDSTWSVHWGQLKGHAPHLRLTGHKGSIQTVVAFRDASRRVLLASGSDDGTVRFWDPARGEAVGDPAKLHDAAVQSIEAFAGPKGRMLLATGGADGTVCIWDPVRGESVGEPLTAHDDWVHSVAAFEDADGRTLLATGGGDGTLRVWEPLTGKELAVGGLDEPGTEWDPDTGRETDVLVGTGHDGDIYSVVAFDSLDGQDRHVLLATAGNDGTLRIWDPVTGEETTDPLTGHEGAVFSVAAFVGRGGQRLLASGGEDGTVRIWDPGTGRQTMAPFTGHVEPVLAVGTLVEAGEDGARTLLVTVGADNSVRLWDPTGGRPVTAPLTGHENWVRAVSPVPPLSGAYPLLATGGDDHTLRIWAPLSGRPAGVPFHDTVTTTRALTSFTGEEEQTLIAAVGADAVLRVFDPAEGEQVDVLPTERDGDVLAVTAVRVDRGDGERLAFATGGEDGVVRLWDLGTGEKTGELVTDHAGGVQALSAFVGFGGRPFLATGGEDEVVRLWDLGTGEKTGELVTDHAGGIRALSAFVGLGGQSLLATASADGVARWWNLMTGEAVGEPIAHPGLTAIESYRIPDHEAMLVTGDSNGTVRFWNSETGAEALSIPLGLPVHDVAFVDGDLALATSEGLVQVSLEAGSNLTSRP</sequence>
<proteinExistence type="predicted"/>
<reference evidence="4 5" key="1">
    <citation type="submission" date="2024-10" db="EMBL/GenBank/DDBJ databases">
        <title>The Natural Products Discovery Center: Release of the First 8490 Sequenced Strains for Exploring Actinobacteria Biosynthetic Diversity.</title>
        <authorList>
            <person name="Kalkreuter E."/>
            <person name="Kautsar S.A."/>
            <person name="Yang D."/>
            <person name="Bader C.D."/>
            <person name="Teijaro C.N."/>
            <person name="Fluegel L."/>
            <person name="Davis C.M."/>
            <person name="Simpson J.R."/>
            <person name="Lauterbach L."/>
            <person name="Steele A.D."/>
            <person name="Gui C."/>
            <person name="Meng S."/>
            <person name="Li G."/>
            <person name="Viehrig K."/>
            <person name="Ye F."/>
            <person name="Su P."/>
            <person name="Kiefer A.F."/>
            <person name="Nichols A."/>
            <person name="Cepeda A.J."/>
            <person name="Yan W."/>
            <person name="Fan B."/>
            <person name="Jiang Y."/>
            <person name="Adhikari A."/>
            <person name="Zheng C.-J."/>
            <person name="Schuster L."/>
            <person name="Cowan T.M."/>
            <person name="Smanski M.J."/>
            <person name="Chevrette M.G."/>
            <person name="De Carvalho L.P.S."/>
            <person name="Shen B."/>
        </authorList>
    </citation>
    <scope>NUCLEOTIDE SEQUENCE [LARGE SCALE GENOMIC DNA]</scope>
    <source>
        <strain evidence="4 5">NPDC053346</strain>
    </source>
</reference>
<protein>
    <recommendedName>
        <fullName evidence="6">WD40 repeat protein</fullName>
    </recommendedName>
</protein>
<feature type="repeat" description="WD" evidence="3">
    <location>
        <begin position="1109"/>
        <end position="1144"/>
    </location>
</feature>
<comment type="caution">
    <text evidence="4">The sequence shown here is derived from an EMBL/GenBank/DDBJ whole genome shotgun (WGS) entry which is preliminary data.</text>
</comment>
<dbReference type="SUPFAM" id="SSF50978">
    <property type="entry name" value="WD40 repeat-like"/>
    <property type="match status" value="3"/>
</dbReference>
<accession>A0ABW8D2J4</accession>
<feature type="repeat" description="WD" evidence="3">
    <location>
        <begin position="1362"/>
        <end position="1385"/>
    </location>
</feature>
<dbReference type="SUPFAM" id="SSF52540">
    <property type="entry name" value="P-loop containing nucleoside triphosphate hydrolases"/>
    <property type="match status" value="1"/>
</dbReference>
<feature type="repeat" description="WD" evidence="3">
    <location>
        <begin position="1014"/>
        <end position="1058"/>
    </location>
</feature>
<feature type="repeat" description="WD" evidence="3">
    <location>
        <begin position="989"/>
        <end position="1012"/>
    </location>
</feature>
<gene>
    <name evidence="4" type="ORF">ACIGW0_32450</name>
</gene>
<dbReference type="InterPro" id="IPR036322">
    <property type="entry name" value="WD40_repeat_dom_sf"/>
</dbReference>
<dbReference type="Pfam" id="PF00400">
    <property type="entry name" value="WD40"/>
    <property type="match status" value="6"/>
</dbReference>
<dbReference type="Proteomes" id="UP001614391">
    <property type="component" value="Unassembled WGS sequence"/>
</dbReference>
<feature type="repeat" description="WD" evidence="3">
    <location>
        <begin position="1084"/>
        <end position="1107"/>
    </location>
</feature>
<evidence type="ECO:0000256" key="2">
    <source>
        <dbReference type="ARBA" id="ARBA00022737"/>
    </source>
</evidence>